<name>A0A2M8QH21_9CHLR</name>
<sequence length="522" mass="59059">MNRQSRIDHPQSGIHTTVWILGDQLSHRWPEWLAHAGLGPTNTRLLFIESAAKIRSRPWHKHKLVLVLSAMRHFAQAMRDLGWPVDYRKAATFEAGLRAHIAAHAPARVVVMQPNTWQGRAFVKQLSRAGGHPVAEFLLLDSRFFLAKPEDLGASRSPLMETFYRRMRRRTGYLMDGDQPVGGKWNFDDENRRPPPRAWRASGSPLPIPNLPAFAPDPITREVIAEVAQVASAWGALDGFALPVTREDALKFCADFITHRLPNFGPYEDAMVSGQPVLFHSMLSPLLNIGLLERDELCAMAEQAYREGRAPLNSVEGFIRQLIGWREFVYACYWREMPRLREMNALNATRPLPKFYWDAQTEMACLRACVQGVWERGYTHHIQRLMVLCNFALLAGVSPQEVNEWFFATYVDAYDWVVTPNVVGMGMYGDGGIVGTKPYAASANYMHKMSTYCAGCRYDPKQRLGERACPFNALYWDFVARNADILSANPRAGMPVMALRKMKADEVAALRAQAKHFLDSLA</sequence>
<dbReference type="Proteomes" id="UP000230790">
    <property type="component" value="Unassembled WGS sequence"/>
</dbReference>
<comment type="caution">
    <text evidence="1">The sequence shown here is derived from an EMBL/GenBank/DDBJ whole genome shotgun (WGS) entry which is preliminary data.</text>
</comment>
<dbReference type="Gene3D" id="3.40.50.620">
    <property type="entry name" value="HUPs"/>
    <property type="match status" value="1"/>
</dbReference>
<organism evidence="1 2">
    <name type="scientific">Candidatus Thermofonsia Clade 3 bacterium</name>
    <dbReference type="NCBI Taxonomy" id="2364212"/>
    <lineage>
        <taxon>Bacteria</taxon>
        <taxon>Bacillati</taxon>
        <taxon>Chloroflexota</taxon>
        <taxon>Candidatus Thermofontia</taxon>
        <taxon>Candidatus Thermofonsia Clade 3</taxon>
    </lineage>
</organism>
<dbReference type="Pfam" id="PF04244">
    <property type="entry name" value="DPRP"/>
    <property type="match status" value="1"/>
</dbReference>
<dbReference type="InterPro" id="IPR036134">
    <property type="entry name" value="Crypto/Photolyase_FAD-like_sf"/>
</dbReference>
<keyword evidence="1" id="KW-0456">Lyase</keyword>
<dbReference type="PANTHER" id="PTHR38657">
    <property type="entry name" value="SLR1343 PROTEIN"/>
    <property type="match status" value="1"/>
</dbReference>
<accession>A0A2M8QH21</accession>
<evidence type="ECO:0000313" key="2">
    <source>
        <dbReference type="Proteomes" id="UP000230790"/>
    </source>
</evidence>
<evidence type="ECO:0000313" key="1">
    <source>
        <dbReference type="EMBL" id="PJF49097.1"/>
    </source>
</evidence>
<dbReference type="Gene3D" id="1.10.10.1710">
    <property type="entry name" value="Deoxyribodipyrimidine photolyase-related"/>
    <property type="match status" value="1"/>
</dbReference>
<dbReference type="GO" id="GO:0016829">
    <property type="term" value="F:lyase activity"/>
    <property type="evidence" value="ECO:0007669"/>
    <property type="project" value="UniProtKB-KW"/>
</dbReference>
<dbReference type="PANTHER" id="PTHR38657:SF1">
    <property type="entry name" value="SLR1343 PROTEIN"/>
    <property type="match status" value="1"/>
</dbReference>
<dbReference type="EMBL" id="PGTN01000001">
    <property type="protein sequence ID" value="PJF49097.1"/>
    <property type="molecule type" value="Genomic_DNA"/>
</dbReference>
<dbReference type="Gene3D" id="1.10.579.10">
    <property type="entry name" value="DNA Cyclobutane Dipyrimidine Photolyase, subunit A, domain 3"/>
    <property type="match status" value="1"/>
</dbReference>
<dbReference type="SUPFAM" id="SSF48173">
    <property type="entry name" value="Cryptochrome/photolyase FAD-binding domain"/>
    <property type="match status" value="1"/>
</dbReference>
<dbReference type="InterPro" id="IPR014729">
    <property type="entry name" value="Rossmann-like_a/b/a_fold"/>
</dbReference>
<dbReference type="InterPro" id="IPR052551">
    <property type="entry name" value="UV-DNA_repair_photolyase"/>
</dbReference>
<gene>
    <name evidence="1" type="ORF">CUN48_00340</name>
</gene>
<dbReference type="Gene3D" id="1.25.40.80">
    <property type="match status" value="1"/>
</dbReference>
<proteinExistence type="predicted"/>
<protein>
    <submittedName>
        <fullName evidence="1">Cryptochrome/photolyase family protein</fullName>
    </submittedName>
</protein>
<reference evidence="1 2" key="1">
    <citation type="submission" date="2017-11" db="EMBL/GenBank/DDBJ databases">
        <title>Evolution of Phototrophy in the Chloroflexi Phylum Driven by Horizontal Gene Transfer.</title>
        <authorList>
            <person name="Ward L.M."/>
            <person name="Hemp J."/>
            <person name="Shih P.M."/>
            <person name="Mcglynn S.E."/>
            <person name="Fischer W."/>
        </authorList>
    </citation>
    <scope>NUCLEOTIDE SEQUENCE [LARGE SCALE GENOMIC DNA]</scope>
    <source>
        <strain evidence="1">JP3_7</strain>
    </source>
</reference>
<dbReference type="AlphaFoldDB" id="A0A2M8QH21"/>
<dbReference type="InterPro" id="IPR007357">
    <property type="entry name" value="PhrB-like"/>
</dbReference>